<evidence type="ECO:0000313" key="3">
    <source>
        <dbReference type="Proteomes" id="UP000016932"/>
    </source>
</evidence>
<gene>
    <name evidence="2" type="ORF">MYCFIDRAFT_209434</name>
</gene>
<dbReference type="VEuPathDB" id="FungiDB:MYCFIDRAFT_209434"/>
<dbReference type="HOGENOM" id="CLU_1993594_0_0_1"/>
<keyword evidence="3" id="KW-1185">Reference proteome</keyword>
<dbReference type="RefSeq" id="XP_007920704.1">
    <property type="nucleotide sequence ID" value="XM_007922513.1"/>
</dbReference>
<proteinExistence type="predicted"/>
<organism evidence="2 3">
    <name type="scientific">Pseudocercospora fijiensis (strain CIRAD86)</name>
    <name type="common">Black leaf streak disease fungus</name>
    <name type="synonym">Mycosphaerella fijiensis</name>
    <dbReference type="NCBI Taxonomy" id="383855"/>
    <lineage>
        <taxon>Eukaryota</taxon>
        <taxon>Fungi</taxon>
        <taxon>Dikarya</taxon>
        <taxon>Ascomycota</taxon>
        <taxon>Pezizomycotina</taxon>
        <taxon>Dothideomycetes</taxon>
        <taxon>Dothideomycetidae</taxon>
        <taxon>Mycosphaerellales</taxon>
        <taxon>Mycosphaerellaceae</taxon>
        <taxon>Pseudocercospora</taxon>
    </lineage>
</organism>
<evidence type="ECO:0000313" key="2">
    <source>
        <dbReference type="EMBL" id="EME87158.1"/>
    </source>
</evidence>
<dbReference type="GeneID" id="19336790"/>
<name>N1Q8H2_PSEFD</name>
<sequence length="125" mass="13490">MHSRRATRRHAQDLKQPGAGLRGAMGKCSAGRVTVIASLRLTGITTAHLSGRSFVVNEMLQRQMQGTSAACTQAELLRDVPGCWTLDTSVCRDHSRTNATTARQKLQVARHTTQDGRAFASSGVT</sequence>
<reference evidence="2 3" key="1">
    <citation type="journal article" date="2012" name="PLoS Pathog.">
        <title>Diverse lifestyles and strategies of plant pathogenesis encoded in the genomes of eighteen Dothideomycetes fungi.</title>
        <authorList>
            <person name="Ohm R.A."/>
            <person name="Feau N."/>
            <person name="Henrissat B."/>
            <person name="Schoch C.L."/>
            <person name="Horwitz B.A."/>
            <person name="Barry K.W."/>
            <person name="Condon B.J."/>
            <person name="Copeland A.C."/>
            <person name="Dhillon B."/>
            <person name="Glaser F."/>
            <person name="Hesse C.N."/>
            <person name="Kosti I."/>
            <person name="LaButti K."/>
            <person name="Lindquist E.A."/>
            <person name="Lucas S."/>
            <person name="Salamov A.A."/>
            <person name="Bradshaw R.E."/>
            <person name="Ciuffetti L."/>
            <person name="Hamelin R.C."/>
            <person name="Kema G.H.J."/>
            <person name="Lawrence C."/>
            <person name="Scott J.A."/>
            <person name="Spatafora J.W."/>
            <person name="Turgeon B.G."/>
            <person name="de Wit P.J.G.M."/>
            <person name="Zhong S."/>
            <person name="Goodwin S.B."/>
            <person name="Grigoriev I.V."/>
        </authorList>
    </citation>
    <scope>NUCLEOTIDE SEQUENCE [LARGE SCALE GENOMIC DNA]</scope>
    <source>
        <strain evidence="2 3">CIRAD86</strain>
    </source>
</reference>
<dbReference type="AlphaFoldDB" id="N1Q8H2"/>
<dbReference type="EMBL" id="KB446555">
    <property type="protein sequence ID" value="EME87158.1"/>
    <property type="molecule type" value="Genomic_DNA"/>
</dbReference>
<protein>
    <submittedName>
        <fullName evidence="2">Uncharacterized protein</fullName>
    </submittedName>
</protein>
<dbReference type="KEGG" id="pfj:MYCFIDRAFT_209434"/>
<feature type="region of interest" description="Disordered" evidence="1">
    <location>
        <begin position="1"/>
        <end position="20"/>
    </location>
</feature>
<dbReference type="Proteomes" id="UP000016932">
    <property type="component" value="Unassembled WGS sequence"/>
</dbReference>
<evidence type="ECO:0000256" key="1">
    <source>
        <dbReference type="SAM" id="MobiDB-lite"/>
    </source>
</evidence>
<accession>N1Q8H2</accession>